<protein>
    <recommendedName>
        <fullName evidence="1">KTSC domain-containing protein</fullName>
    </recommendedName>
</protein>
<evidence type="ECO:0000259" key="1">
    <source>
        <dbReference type="Pfam" id="PF13619"/>
    </source>
</evidence>
<dbReference type="InterPro" id="IPR025309">
    <property type="entry name" value="KTSC_dom"/>
</dbReference>
<organism evidence="2">
    <name type="scientific">Candidatus Nitrotoga fabula</name>
    <dbReference type="NCBI Taxonomy" id="2182327"/>
    <lineage>
        <taxon>Bacteria</taxon>
        <taxon>Pseudomonadati</taxon>
        <taxon>Pseudomonadota</taxon>
        <taxon>Betaproteobacteria</taxon>
        <taxon>Nitrosomonadales</taxon>
        <taxon>Gallionellaceae</taxon>
        <taxon>Candidatus Nitrotoga</taxon>
    </lineage>
</organism>
<dbReference type="EMBL" id="LS423452">
    <property type="protein sequence ID" value="SPS04580.1"/>
    <property type="molecule type" value="Genomic_DNA"/>
</dbReference>
<reference evidence="2" key="1">
    <citation type="submission" date="2018-05" db="EMBL/GenBank/DDBJ databases">
        <authorList>
            <person name="Lanie J.A."/>
            <person name="Ng W.-L."/>
            <person name="Kazmierczak K.M."/>
            <person name="Andrzejewski T.M."/>
            <person name="Davidsen T.M."/>
            <person name="Wayne K.J."/>
            <person name="Tettelin H."/>
            <person name="Glass J.I."/>
            <person name="Rusch D."/>
            <person name="Podicherti R."/>
            <person name="Tsui H.-C.T."/>
            <person name="Winkler M.E."/>
        </authorList>
    </citation>
    <scope>NUCLEOTIDE SEQUENCE</scope>
    <source>
        <strain evidence="2">KNB</strain>
    </source>
</reference>
<accession>A0A2X0QRW6</accession>
<dbReference type="Pfam" id="PF13619">
    <property type="entry name" value="KTSC"/>
    <property type="match status" value="1"/>
</dbReference>
<proteinExistence type="predicted"/>
<evidence type="ECO:0000313" key="2">
    <source>
        <dbReference type="EMBL" id="SPS04580.1"/>
    </source>
</evidence>
<sequence>MSLPEMQPVSSSNISAVGYDAENQRVYVQFLDGSVYVYKGVNEFEFENLRTASSVGSYLNRNYKNVYPYERV</sequence>
<name>A0A2X0QRW6_9PROT</name>
<dbReference type="AlphaFoldDB" id="A0A2X0QRW6"/>
<gene>
    <name evidence="2" type="ORF">NITFAB_0169</name>
</gene>
<feature type="domain" description="KTSC" evidence="1">
    <location>
        <begin position="10"/>
        <end position="67"/>
    </location>
</feature>